<sequence length="201" mass="23036">MMGKKAKQKFESTGINEMGTIKKMIYSIVSKENATDILIMGDCLFYTIQYIIANIYTLLTRQSFLSVKANIFLAAINFLILFLVFFAIKSMITHDFTKKSKLVDHKVKSYILSQAYGKEFYTIKTNDGAKVVEKDKVEVVHAEVATDDKRKIGTTKIKYFELEIPDGLPEDQLYAFKEIIKHNKNTSMLVVTKYVKDEAKD</sequence>
<keyword evidence="1" id="KW-0472">Membrane</keyword>
<dbReference type="AlphaFoldDB" id="A0AAX3X7W3"/>
<keyword evidence="2" id="KW-0614">Plasmid</keyword>
<protein>
    <submittedName>
        <fullName evidence="2">Uncharacterized protein</fullName>
    </submittedName>
</protein>
<evidence type="ECO:0000313" key="3">
    <source>
        <dbReference type="Proteomes" id="UP001231316"/>
    </source>
</evidence>
<dbReference type="Proteomes" id="UP001231316">
    <property type="component" value="Plasmid unnamed2"/>
</dbReference>
<keyword evidence="1" id="KW-1133">Transmembrane helix</keyword>
<feature type="transmembrane region" description="Helical" evidence="1">
    <location>
        <begin position="71"/>
        <end position="92"/>
    </location>
</feature>
<feature type="transmembrane region" description="Helical" evidence="1">
    <location>
        <begin position="37"/>
        <end position="59"/>
    </location>
</feature>
<accession>A0AAX3X7W3</accession>
<proteinExistence type="predicted"/>
<dbReference type="EMBL" id="CP123973">
    <property type="protein sequence ID" value="WII29738.1"/>
    <property type="molecule type" value="Genomic_DNA"/>
</dbReference>
<name>A0AAX3X7W3_9LACO</name>
<keyword evidence="1" id="KW-0812">Transmembrane</keyword>
<evidence type="ECO:0000313" key="2">
    <source>
        <dbReference type="EMBL" id="WII29738.1"/>
    </source>
</evidence>
<geneLocation type="plasmid" evidence="2 3">
    <name>unnamed2</name>
</geneLocation>
<evidence type="ECO:0000256" key="1">
    <source>
        <dbReference type="SAM" id="Phobius"/>
    </source>
</evidence>
<organism evidence="2 3">
    <name type="scientific">Ligilactobacillus salivarius</name>
    <dbReference type="NCBI Taxonomy" id="1624"/>
    <lineage>
        <taxon>Bacteria</taxon>
        <taxon>Bacillati</taxon>
        <taxon>Bacillota</taxon>
        <taxon>Bacilli</taxon>
        <taxon>Lactobacillales</taxon>
        <taxon>Lactobacillaceae</taxon>
        <taxon>Ligilactobacillus</taxon>
    </lineage>
</organism>
<reference evidence="2" key="1">
    <citation type="submission" date="2023-04" db="EMBL/GenBank/DDBJ databases">
        <title>Four porcine-derived lactic acid bacteria strains analyses and their evaluation as potential probiotics based on genomics.</title>
        <authorList>
            <person name="Niu D."/>
        </authorList>
    </citation>
    <scope>NUCLEOTIDE SEQUENCE</scope>
    <source>
        <strain evidence="2">ZSA5</strain>
        <plasmid evidence="2">unnamed2</plasmid>
    </source>
</reference>
<dbReference type="RefSeq" id="WP_081539543.1">
    <property type="nucleotide sequence ID" value="NZ_CP123973.1"/>
</dbReference>
<gene>
    <name evidence="2" type="ORF">QFE45_10750</name>
</gene>